<dbReference type="AlphaFoldDB" id="A0A6J8CU52"/>
<accession>A0A6J8CU52</accession>
<dbReference type="EMBL" id="CACVKT020006001">
    <property type="protein sequence ID" value="CAC5399355.1"/>
    <property type="molecule type" value="Genomic_DNA"/>
</dbReference>
<feature type="compositionally biased region" description="Acidic residues" evidence="1">
    <location>
        <begin position="208"/>
        <end position="225"/>
    </location>
</feature>
<feature type="region of interest" description="Disordered" evidence="1">
    <location>
        <begin position="208"/>
        <end position="231"/>
    </location>
</feature>
<reference evidence="2 3" key="1">
    <citation type="submission" date="2020-06" db="EMBL/GenBank/DDBJ databases">
        <authorList>
            <person name="Li R."/>
            <person name="Bekaert M."/>
        </authorList>
    </citation>
    <scope>NUCLEOTIDE SEQUENCE [LARGE SCALE GENOMIC DNA]</scope>
    <source>
        <strain evidence="3">wild</strain>
    </source>
</reference>
<dbReference type="OrthoDB" id="10484924at2759"/>
<dbReference type="Proteomes" id="UP000507470">
    <property type="component" value="Unassembled WGS sequence"/>
</dbReference>
<evidence type="ECO:0000313" key="2">
    <source>
        <dbReference type="EMBL" id="CAC5399355.1"/>
    </source>
</evidence>
<evidence type="ECO:0000313" key="3">
    <source>
        <dbReference type="Proteomes" id="UP000507470"/>
    </source>
</evidence>
<name>A0A6J8CU52_MYTCO</name>
<proteinExistence type="predicted"/>
<keyword evidence="3" id="KW-1185">Reference proteome</keyword>
<organism evidence="2 3">
    <name type="scientific">Mytilus coruscus</name>
    <name type="common">Sea mussel</name>
    <dbReference type="NCBI Taxonomy" id="42192"/>
    <lineage>
        <taxon>Eukaryota</taxon>
        <taxon>Metazoa</taxon>
        <taxon>Spiralia</taxon>
        <taxon>Lophotrochozoa</taxon>
        <taxon>Mollusca</taxon>
        <taxon>Bivalvia</taxon>
        <taxon>Autobranchia</taxon>
        <taxon>Pteriomorphia</taxon>
        <taxon>Mytilida</taxon>
        <taxon>Mytiloidea</taxon>
        <taxon>Mytilidae</taxon>
        <taxon>Mytilinae</taxon>
        <taxon>Mytilus</taxon>
    </lineage>
</organism>
<gene>
    <name evidence="2" type="ORF">MCOR_33624</name>
</gene>
<protein>
    <submittedName>
        <fullName evidence="2">Uncharacterized protein</fullName>
    </submittedName>
</protein>
<evidence type="ECO:0000256" key="1">
    <source>
        <dbReference type="SAM" id="MobiDB-lite"/>
    </source>
</evidence>
<sequence length="231" mass="27137">MTDYKTPWITDTDQVLQLQNWTQFKFQSEEISLPGSDSKGAKTLRAGAHTKQERFDQLYPMVIELFHTLQDFLEAHEDFVLTVGHSYFLDNVMKKFNMKYLDETPTHKLLPENIKQLHAPSKQKIFDAIMEEVIADVHIPYETQRSSDEDIHTLVKKLKNLDLWNFHENRALTLFSGISHSPFKFDTDVFFRNMKSTIFRLQRDLPCEADDDNNLDDDDDDDDDKQSDQED</sequence>